<keyword evidence="10" id="KW-1185">Reference proteome</keyword>
<dbReference type="GO" id="GO:0015079">
    <property type="term" value="F:potassium ion transmembrane transporter activity"/>
    <property type="evidence" value="ECO:0007669"/>
    <property type="project" value="InterPro"/>
</dbReference>
<dbReference type="Gene3D" id="3.40.50.720">
    <property type="entry name" value="NAD(P)-binding Rossmann-like Domain"/>
    <property type="match status" value="2"/>
</dbReference>
<evidence type="ECO:0000256" key="4">
    <source>
        <dbReference type="ARBA" id="ARBA00022958"/>
    </source>
</evidence>
<dbReference type="Pfam" id="PF02080">
    <property type="entry name" value="TrkA_C"/>
    <property type="match status" value="2"/>
</dbReference>
<dbReference type="SUPFAM" id="SSF116726">
    <property type="entry name" value="TrkA C-terminal domain-like"/>
    <property type="match status" value="2"/>
</dbReference>
<feature type="domain" description="RCK N-terminal" evidence="7">
    <location>
        <begin position="250"/>
        <end position="369"/>
    </location>
</feature>
<evidence type="ECO:0000313" key="9">
    <source>
        <dbReference type="EMBL" id="EGK59691.1"/>
    </source>
</evidence>
<organism evidence="9 10">
    <name type="scientific">Centipeda periodontii DSM 2778</name>
    <dbReference type="NCBI Taxonomy" id="888060"/>
    <lineage>
        <taxon>Bacteria</taxon>
        <taxon>Bacillati</taxon>
        <taxon>Bacillota</taxon>
        <taxon>Negativicutes</taxon>
        <taxon>Selenomonadales</taxon>
        <taxon>Selenomonadaceae</taxon>
        <taxon>Centipeda</taxon>
    </lineage>
</organism>
<dbReference type="eggNOG" id="COG0569">
    <property type="taxonomic scope" value="Bacteria"/>
</dbReference>
<evidence type="ECO:0000256" key="5">
    <source>
        <dbReference type="ARBA" id="ARBA00023027"/>
    </source>
</evidence>
<dbReference type="NCBIfam" id="NF007041">
    <property type="entry name" value="PRK09496.3-4"/>
    <property type="match status" value="1"/>
</dbReference>
<dbReference type="PANTHER" id="PTHR43833">
    <property type="entry name" value="POTASSIUM CHANNEL PROTEIN 2-RELATED-RELATED"/>
    <property type="match status" value="1"/>
</dbReference>
<evidence type="ECO:0000259" key="7">
    <source>
        <dbReference type="PROSITE" id="PS51201"/>
    </source>
</evidence>
<dbReference type="PROSITE" id="PS51202">
    <property type="entry name" value="RCK_C"/>
    <property type="match status" value="2"/>
</dbReference>
<keyword evidence="4" id="KW-0630">Potassium</keyword>
<proteinExistence type="predicted"/>
<dbReference type="InterPro" id="IPR006037">
    <property type="entry name" value="RCK_C"/>
</dbReference>
<sequence length="471" mass="51632">MFHLRAIYDILLYIYQTQEGIIVRIVIAGAGRLGYSIAALLSEEGMDVVVVDGEESQLEAAKTTLDVLTIEANIASPLTMNDPDIRSADILIAVTDSDEVNIVACVLAKKHGITHTIARIRDMGFTVEAGRYLKENFDIDLVLNPELITANEINRILMTPAALNVEDFAQGKVRLFETRIRRRSVIARKPLKELKLPHGVLAGLIFRDHRMIIPHGDDMFLPGDNAYFIGLPDRIEEFSQSLVPSDTHKLKRAAIIGAGRTGRGLALLLEQQGVQVKVIDRDRERCELLAEKLTAGLAICGDGTDIDLLTEEGVAEADVIVCLTEDDKLNLMLALLARHLSDNKIKTVVRVDRNEYIDLMEKVGVNIALSARLLSASEVLAYARGGDVTRVTLLEGARAEALEVIVSSGASVVGKKLMNANLPRECLVCAYVRNEEAAIPNGMTELLPGDRVILFVLKSFAKKALAYFGDD</sequence>
<feature type="domain" description="RCK N-terminal" evidence="7">
    <location>
        <begin position="22"/>
        <end position="143"/>
    </location>
</feature>
<dbReference type="NCBIfam" id="NF007032">
    <property type="entry name" value="PRK09496.1-4"/>
    <property type="match status" value="1"/>
</dbReference>
<evidence type="ECO:0000256" key="1">
    <source>
        <dbReference type="ARBA" id="ARBA00017378"/>
    </source>
</evidence>
<evidence type="ECO:0000256" key="3">
    <source>
        <dbReference type="ARBA" id="ARBA00022538"/>
    </source>
</evidence>
<comment type="caution">
    <text evidence="9">The sequence shown here is derived from an EMBL/GenBank/DDBJ whole genome shotgun (WGS) entry which is preliminary data.</text>
</comment>
<accession>F5RM00</accession>
<evidence type="ECO:0000259" key="8">
    <source>
        <dbReference type="PROSITE" id="PS51202"/>
    </source>
</evidence>
<dbReference type="NCBIfam" id="NF007031">
    <property type="entry name" value="PRK09496.1-2"/>
    <property type="match status" value="1"/>
</dbReference>
<dbReference type="AlphaFoldDB" id="F5RM00"/>
<keyword evidence="2" id="KW-0813">Transport</keyword>
<dbReference type="InterPro" id="IPR006036">
    <property type="entry name" value="K_uptake_TrkA"/>
</dbReference>
<dbReference type="Pfam" id="PF02254">
    <property type="entry name" value="TrkA_N"/>
    <property type="match status" value="2"/>
</dbReference>
<evidence type="ECO:0000256" key="6">
    <source>
        <dbReference type="ARBA" id="ARBA00023065"/>
    </source>
</evidence>
<dbReference type="InterPro" id="IPR050721">
    <property type="entry name" value="Trk_Ktr_HKT_K-transport"/>
</dbReference>
<dbReference type="GO" id="GO:0005886">
    <property type="term" value="C:plasma membrane"/>
    <property type="evidence" value="ECO:0007669"/>
    <property type="project" value="InterPro"/>
</dbReference>
<dbReference type="PROSITE" id="PS51201">
    <property type="entry name" value="RCK_N"/>
    <property type="match status" value="2"/>
</dbReference>
<keyword evidence="3" id="KW-0633">Potassium transport</keyword>
<keyword evidence="5" id="KW-0520">NAD</keyword>
<evidence type="ECO:0000313" key="10">
    <source>
        <dbReference type="Proteomes" id="UP000004067"/>
    </source>
</evidence>
<dbReference type="InterPro" id="IPR036291">
    <property type="entry name" value="NAD(P)-bd_dom_sf"/>
</dbReference>
<dbReference type="GO" id="GO:0016491">
    <property type="term" value="F:oxidoreductase activity"/>
    <property type="evidence" value="ECO:0007669"/>
    <property type="project" value="UniProtKB-KW"/>
</dbReference>
<name>F5RM00_9FIRM</name>
<keyword evidence="9" id="KW-0560">Oxidoreductase</keyword>
<dbReference type="InterPro" id="IPR036721">
    <property type="entry name" value="RCK_C_sf"/>
</dbReference>
<dbReference type="PANTHER" id="PTHR43833:SF5">
    <property type="entry name" value="TRK SYSTEM POTASSIUM UPTAKE PROTEIN TRKA"/>
    <property type="match status" value="1"/>
</dbReference>
<feature type="domain" description="RCK C-terminal" evidence="8">
    <location>
        <begin position="389"/>
        <end position="471"/>
    </location>
</feature>
<dbReference type="NCBIfam" id="NF007039">
    <property type="entry name" value="PRK09496.3-2"/>
    <property type="match status" value="1"/>
</dbReference>
<protein>
    <recommendedName>
        <fullName evidence="1">Trk system potassium uptake protein TrkA</fullName>
    </recommendedName>
</protein>
<dbReference type="Gene3D" id="3.30.70.1450">
    <property type="entry name" value="Regulator of K+ conductance, C-terminal domain"/>
    <property type="match status" value="2"/>
</dbReference>
<dbReference type="SUPFAM" id="SSF51735">
    <property type="entry name" value="NAD(P)-binding Rossmann-fold domains"/>
    <property type="match status" value="2"/>
</dbReference>
<evidence type="ECO:0000256" key="2">
    <source>
        <dbReference type="ARBA" id="ARBA00022448"/>
    </source>
</evidence>
<dbReference type="PRINTS" id="PR00335">
    <property type="entry name" value="KUPTAKETRKA"/>
</dbReference>
<dbReference type="InterPro" id="IPR003148">
    <property type="entry name" value="RCK_N"/>
</dbReference>
<dbReference type="EMBL" id="AFHQ01000033">
    <property type="protein sequence ID" value="EGK59691.1"/>
    <property type="molecule type" value="Genomic_DNA"/>
</dbReference>
<dbReference type="HOGENOM" id="CLU_046525_0_1_9"/>
<dbReference type="Proteomes" id="UP000004067">
    <property type="component" value="Unassembled WGS sequence"/>
</dbReference>
<feature type="domain" description="RCK C-terminal" evidence="8">
    <location>
        <begin position="163"/>
        <end position="244"/>
    </location>
</feature>
<dbReference type="STRING" id="888060.HMPREF9081_1286"/>
<gene>
    <name evidence="9" type="primary">trkA</name>
    <name evidence="9" type="ORF">HMPREF9081_1286</name>
</gene>
<reference evidence="9 10" key="1">
    <citation type="submission" date="2011-04" db="EMBL/GenBank/DDBJ databases">
        <authorList>
            <person name="Muzny D."/>
            <person name="Qin X."/>
            <person name="Deng J."/>
            <person name="Jiang H."/>
            <person name="Liu Y."/>
            <person name="Qu J."/>
            <person name="Song X.-Z."/>
            <person name="Zhang L."/>
            <person name="Thornton R."/>
            <person name="Coyle M."/>
            <person name="Francisco L."/>
            <person name="Jackson L."/>
            <person name="Javaid M."/>
            <person name="Korchina V."/>
            <person name="Kovar C."/>
            <person name="Mata R."/>
            <person name="Mathew T."/>
            <person name="Ngo R."/>
            <person name="Nguyen L."/>
            <person name="Nguyen N."/>
            <person name="Okwuonu G."/>
            <person name="Ongeri F."/>
            <person name="Pham C."/>
            <person name="Simmons D."/>
            <person name="Wilczek-Boney K."/>
            <person name="Hale W."/>
            <person name="Jakkamsetti A."/>
            <person name="Pham P."/>
            <person name="Ruth R."/>
            <person name="San Lucas F."/>
            <person name="Warren J."/>
            <person name="Zhang J."/>
            <person name="Zhao Z."/>
            <person name="Zhou C."/>
            <person name="Zhu D."/>
            <person name="Lee S."/>
            <person name="Bess C."/>
            <person name="Blankenburg K."/>
            <person name="Forbes L."/>
            <person name="Fu Q."/>
            <person name="Gubbala S."/>
            <person name="Hirani K."/>
            <person name="Jayaseelan J.C."/>
            <person name="Lara F."/>
            <person name="Munidasa M."/>
            <person name="Palculict T."/>
            <person name="Patil S."/>
            <person name="Pu L.-L."/>
            <person name="Saada N."/>
            <person name="Tang L."/>
            <person name="Weissenberger G."/>
            <person name="Zhu Y."/>
            <person name="Hemphill L."/>
            <person name="Shang Y."/>
            <person name="Youmans B."/>
            <person name="Ayvaz T."/>
            <person name="Ross M."/>
            <person name="Santibanez J."/>
            <person name="Aqrawi P."/>
            <person name="Gross S."/>
            <person name="Joshi V."/>
            <person name="Fowler G."/>
            <person name="Nazareth L."/>
            <person name="Reid J."/>
            <person name="Worley K."/>
            <person name="Petrosino J."/>
            <person name="Highlander S."/>
            <person name="Gibbs R."/>
        </authorList>
    </citation>
    <scope>NUCLEOTIDE SEQUENCE [LARGE SCALE GENOMIC DNA]</scope>
    <source>
        <strain evidence="9 10">DSM 2778</strain>
    </source>
</reference>
<keyword evidence="6" id="KW-0406">Ion transport</keyword>